<accession>L8WZK9</accession>
<dbReference type="HOGENOM" id="CLU_931206_0_0_1"/>
<dbReference type="AlphaFoldDB" id="L8WZK9"/>
<dbReference type="Gene3D" id="1.20.120.610">
    <property type="entry name" value="lithium bound rotor ring of v- atpase"/>
    <property type="match status" value="1"/>
</dbReference>
<name>L8WZK9_THACA</name>
<evidence type="ECO:0000313" key="1">
    <source>
        <dbReference type="EMBL" id="ELU42257.1"/>
    </source>
</evidence>
<evidence type="ECO:0000313" key="2">
    <source>
        <dbReference type="Proteomes" id="UP000011668"/>
    </source>
</evidence>
<dbReference type="EMBL" id="AFRT01000875">
    <property type="protein sequence ID" value="ELU42257.1"/>
    <property type="molecule type" value="Genomic_DNA"/>
</dbReference>
<keyword evidence="2" id="KW-1185">Reference proteome</keyword>
<dbReference type="InterPro" id="IPR035921">
    <property type="entry name" value="F/V-ATP_Csub_sf"/>
</dbReference>
<gene>
    <name evidence="1" type="ORF">AG1IA_03710</name>
</gene>
<dbReference type="OrthoDB" id="439917at2759"/>
<dbReference type="STRING" id="983506.L8WZK9"/>
<organism evidence="1 2">
    <name type="scientific">Thanatephorus cucumeris (strain AG1-IA)</name>
    <name type="common">Rice sheath blight fungus</name>
    <name type="synonym">Rhizoctonia solani</name>
    <dbReference type="NCBI Taxonomy" id="983506"/>
    <lineage>
        <taxon>Eukaryota</taxon>
        <taxon>Fungi</taxon>
        <taxon>Dikarya</taxon>
        <taxon>Basidiomycota</taxon>
        <taxon>Agaricomycotina</taxon>
        <taxon>Agaricomycetes</taxon>
        <taxon>Cantharellales</taxon>
        <taxon>Ceratobasidiaceae</taxon>
        <taxon>Rhizoctonia</taxon>
        <taxon>Rhizoctonia solani AG-1</taxon>
    </lineage>
</organism>
<reference evidence="1 2" key="1">
    <citation type="journal article" date="2013" name="Nat. Commun.">
        <title>The evolution and pathogenic mechanisms of the rice sheath blight pathogen.</title>
        <authorList>
            <person name="Zheng A."/>
            <person name="Lin R."/>
            <person name="Xu L."/>
            <person name="Qin P."/>
            <person name="Tang C."/>
            <person name="Ai P."/>
            <person name="Zhang D."/>
            <person name="Liu Y."/>
            <person name="Sun Z."/>
            <person name="Feng H."/>
            <person name="Wang Y."/>
            <person name="Chen Y."/>
            <person name="Liang X."/>
            <person name="Fu R."/>
            <person name="Li Q."/>
            <person name="Zhang J."/>
            <person name="Yu X."/>
            <person name="Xie Z."/>
            <person name="Ding L."/>
            <person name="Guan P."/>
            <person name="Tang J."/>
            <person name="Liang Y."/>
            <person name="Wang S."/>
            <person name="Deng Q."/>
            <person name="Li S."/>
            <person name="Zhu J."/>
            <person name="Wang L."/>
            <person name="Liu H."/>
            <person name="Li P."/>
        </authorList>
    </citation>
    <scope>NUCLEOTIDE SEQUENCE [LARGE SCALE GENOMIC DNA]</scope>
    <source>
        <strain evidence="2">AG-1 IA</strain>
    </source>
</reference>
<protein>
    <submittedName>
        <fullName evidence="1">Uncharacterized protein</fullName>
    </submittedName>
</protein>
<sequence>MCITCRLNNALEACCNFFNNLCPHKRLPTPGSPAPTHADDSCGHKKFWWPAKQTCLPYGGAKHPHPAPSHRHCGRWFYWDKELGCCVPPQPEVIDAECPPEWVWDEYETACIPAPVVPAPEQCGPSMWWWEPKACCLPTGGPSTPPSSPPSEGWSCPYDWYWIPEGYCAPRGPTYDTPVCVETHTWDGDVFYCKPGLHQCRYNLYNKGTNFSKRICALRQHKEYHPHNTPQLASIVDWLSPSQPSRGGRSMTAWTRLVQSKTYFWRDVAVGAAYGTSKAGIGITGLGTFRPELIMKVCH</sequence>
<proteinExistence type="predicted"/>
<comment type="caution">
    <text evidence="1">The sequence shown here is derived from an EMBL/GenBank/DDBJ whole genome shotgun (WGS) entry which is preliminary data.</text>
</comment>
<dbReference type="Proteomes" id="UP000011668">
    <property type="component" value="Unassembled WGS sequence"/>
</dbReference>